<accession>A0A3P6EQU8</accession>
<organism evidence="5">
    <name type="scientific">Brassica oleracea</name>
    <name type="common">Wild cabbage</name>
    <dbReference type="NCBI Taxonomy" id="3712"/>
    <lineage>
        <taxon>Eukaryota</taxon>
        <taxon>Viridiplantae</taxon>
        <taxon>Streptophyta</taxon>
        <taxon>Embryophyta</taxon>
        <taxon>Tracheophyta</taxon>
        <taxon>Spermatophyta</taxon>
        <taxon>Magnoliopsida</taxon>
        <taxon>eudicotyledons</taxon>
        <taxon>Gunneridae</taxon>
        <taxon>Pentapetalae</taxon>
        <taxon>rosids</taxon>
        <taxon>malvids</taxon>
        <taxon>Brassicales</taxon>
        <taxon>Brassicaceae</taxon>
        <taxon>Brassiceae</taxon>
        <taxon>Brassica</taxon>
    </lineage>
</organism>
<reference evidence="5" key="1">
    <citation type="submission" date="2018-11" db="EMBL/GenBank/DDBJ databases">
        <authorList>
            <consortium name="Genoscope - CEA"/>
            <person name="William W."/>
        </authorList>
    </citation>
    <scope>NUCLEOTIDE SEQUENCE</scope>
</reference>
<dbReference type="InterPro" id="IPR053192">
    <property type="entry name" value="Vacuole_Formation_Reg"/>
</dbReference>
<name>A0A3P6EQU8_BRAOL</name>
<evidence type="ECO:0000313" key="5">
    <source>
        <dbReference type="EMBL" id="VDD38621.1"/>
    </source>
</evidence>
<keyword evidence="1" id="KW-0479">Metal-binding</keyword>
<dbReference type="PROSITE" id="PS50081">
    <property type="entry name" value="ZF_DAG_PE_2"/>
    <property type="match status" value="2"/>
</dbReference>
<evidence type="ECO:0000259" key="4">
    <source>
        <dbReference type="PROSITE" id="PS50081"/>
    </source>
</evidence>
<dbReference type="PANTHER" id="PTHR32410">
    <property type="entry name" value="CYSTEINE/HISTIDINE-RICH C1 DOMAIN FAMILY PROTEIN"/>
    <property type="match status" value="1"/>
</dbReference>
<gene>
    <name evidence="5" type="ORF">BOLC7T44181H</name>
</gene>
<proteinExistence type="predicted"/>
<dbReference type="InterPro" id="IPR004146">
    <property type="entry name" value="DC1"/>
</dbReference>
<dbReference type="EMBL" id="LR031876">
    <property type="protein sequence ID" value="VDD38621.1"/>
    <property type="molecule type" value="Genomic_DNA"/>
</dbReference>
<dbReference type="PANTHER" id="PTHR32410:SF154">
    <property type="entry name" value="CHP-RICH ZINC FINGER PROTEIN-LIKE-RELATED"/>
    <property type="match status" value="1"/>
</dbReference>
<keyword evidence="3" id="KW-0862">Zinc</keyword>
<dbReference type="GO" id="GO:0046872">
    <property type="term" value="F:metal ion binding"/>
    <property type="evidence" value="ECO:0007669"/>
    <property type="project" value="UniProtKB-KW"/>
</dbReference>
<dbReference type="Gene3D" id="3.30.60.20">
    <property type="match status" value="1"/>
</dbReference>
<dbReference type="Pfam" id="PF03107">
    <property type="entry name" value="C1_2"/>
    <property type="match status" value="3"/>
</dbReference>
<evidence type="ECO:0000256" key="1">
    <source>
        <dbReference type="ARBA" id="ARBA00022723"/>
    </source>
</evidence>
<keyword evidence="2" id="KW-0677">Repeat</keyword>
<dbReference type="InterPro" id="IPR046349">
    <property type="entry name" value="C1-like_sf"/>
</dbReference>
<dbReference type="AlphaFoldDB" id="A0A3P6EQU8"/>
<dbReference type="SUPFAM" id="SSF57889">
    <property type="entry name" value="Cysteine-rich domain"/>
    <property type="match status" value="4"/>
</dbReference>
<feature type="domain" description="Phorbol-ester/DAG-type" evidence="4">
    <location>
        <begin position="9"/>
        <end position="65"/>
    </location>
</feature>
<feature type="domain" description="Phorbol-ester/DAG-type" evidence="4">
    <location>
        <begin position="74"/>
        <end position="147"/>
    </location>
</feature>
<evidence type="ECO:0000256" key="2">
    <source>
        <dbReference type="ARBA" id="ARBA00022737"/>
    </source>
</evidence>
<dbReference type="InterPro" id="IPR002219">
    <property type="entry name" value="PKC_DAG/PE"/>
</dbReference>
<sequence length="490" mass="55758">MPSKLEGHEHPLGKGTFLGGLPCDVCDRFYRDGLSRDLSFQDGFSCDECNFLVHTKCIYVFNILETTKHSSHDGHCVRLRTTGAPDHTDPKCHICGKKTKRLLYHCSICNLICGKPGKYGYCCPRCWMMVHEKCASVFDSTEITDSCHARHSLKLLTEGAPGYTDLKCHLCGKDTGNILYHCDICKFNLDMVCAIKHHRQHKVIPAALSNMKVHDHTLTLIPRLMPFVCDGCGEKGDRSPYVCFKCDLMFFHQECARLPRAIDINRHDHRVSYKYPLGPGEWRCEICLKDIDWSYGAYSCSLCPNYTVHSRCATRKRVWDGIELDGIPEEVEDIEPFKRNDDNTITHFAHEHNMTLNKDGVAIEESILCGGCVCPIGSDTFYNCSECSFCYFRYVNRISFILHETCANLPKKKRHFLSPKPLSLFLNKDNEGFCCACCLRCCEGFMYTDGSDTYDLLCSSITMPLIHGSHPHPLLYLEEDYYGDREACQG</sequence>
<protein>
    <recommendedName>
        <fullName evidence="4">Phorbol-ester/DAG-type domain-containing protein</fullName>
    </recommendedName>
</protein>
<evidence type="ECO:0000256" key="3">
    <source>
        <dbReference type="ARBA" id="ARBA00022833"/>
    </source>
</evidence>